<dbReference type="AlphaFoldDB" id="A0A7D6VGP4"/>
<dbReference type="Proteomes" id="UP000515512">
    <property type="component" value="Chromosome"/>
</dbReference>
<gene>
    <name evidence="2" type="ORF">H0264_28785</name>
</gene>
<dbReference type="Pfam" id="PF19457">
    <property type="entry name" value="DUF5994"/>
    <property type="match status" value="1"/>
</dbReference>
<dbReference type="InterPro" id="IPR046036">
    <property type="entry name" value="DUF5994"/>
</dbReference>
<protein>
    <submittedName>
        <fullName evidence="2">Uncharacterized protein</fullName>
    </submittedName>
</protein>
<dbReference type="EMBL" id="CP059399">
    <property type="protein sequence ID" value="QLY29250.1"/>
    <property type="molecule type" value="Genomic_DNA"/>
</dbReference>
<proteinExistence type="predicted"/>
<reference evidence="2 3" key="1">
    <citation type="submission" date="2020-07" db="EMBL/GenBank/DDBJ databases">
        <authorList>
            <person name="Zhuang K."/>
            <person name="Ran Y."/>
        </authorList>
    </citation>
    <scope>NUCLEOTIDE SEQUENCE [LARGE SCALE GENOMIC DNA]</scope>
    <source>
        <strain evidence="2 3">WCH-YHL-001</strain>
    </source>
</reference>
<feature type="region of interest" description="Disordered" evidence="1">
    <location>
        <begin position="127"/>
        <end position="147"/>
    </location>
</feature>
<name>A0A7D6VGP4_9NOCA</name>
<organism evidence="2 3">
    <name type="scientific">Nocardia huaxiensis</name>
    <dbReference type="NCBI Taxonomy" id="2755382"/>
    <lineage>
        <taxon>Bacteria</taxon>
        <taxon>Bacillati</taxon>
        <taxon>Actinomycetota</taxon>
        <taxon>Actinomycetes</taxon>
        <taxon>Mycobacteriales</taxon>
        <taxon>Nocardiaceae</taxon>
        <taxon>Nocardia</taxon>
    </lineage>
</organism>
<evidence type="ECO:0000256" key="1">
    <source>
        <dbReference type="SAM" id="MobiDB-lite"/>
    </source>
</evidence>
<evidence type="ECO:0000313" key="3">
    <source>
        <dbReference type="Proteomes" id="UP000515512"/>
    </source>
</evidence>
<keyword evidence="3" id="KW-1185">Reference proteome</keyword>
<accession>A0A7D6VGP4</accession>
<dbReference type="RefSeq" id="WP_181580455.1">
    <property type="nucleotide sequence ID" value="NZ_CP059399.1"/>
</dbReference>
<sequence>MAAMRIRTYLTRSRERPSYPPRLALKPSGRPAGYLDGAWWPYSADLADELPDLLPVLTSRLGPVWRVVYDRQSWSRAPRRIIVDDRSVLLDAHAFELGNTMYLIGPGEAMLVLQVISSATDRDSAHATLTAAGSRRPDPAAHAGDGA</sequence>
<evidence type="ECO:0000313" key="2">
    <source>
        <dbReference type="EMBL" id="QLY29250.1"/>
    </source>
</evidence>
<dbReference type="KEGG" id="nhu:H0264_28785"/>